<dbReference type="EMBL" id="PQXI01000009">
    <property type="protein sequence ID" value="TGO29922.1"/>
    <property type="molecule type" value="Genomic_DNA"/>
</dbReference>
<evidence type="ECO:0000313" key="4">
    <source>
        <dbReference type="Proteomes" id="UP000297910"/>
    </source>
</evidence>
<dbReference type="PANTHER" id="PTHR24148:SF73">
    <property type="entry name" value="HET DOMAIN PROTEIN (AFU_ORTHOLOGUE AFUA_8G01020)"/>
    <property type="match status" value="1"/>
</dbReference>
<evidence type="ECO:0000313" key="3">
    <source>
        <dbReference type="EMBL" id="TGO29922.1"/>
    </source>
</evidence>
<evidence type="ECO:0000256" key="1">
    <source>
        <dbReference type="SAM" id="MobiDB-lite"/>
    </source>
</evidence>
<protein>
    <recommendedName>
        <fullName evidence="2">Heterokaryon incompatibility domain-containing protein</fullName>
    </recommendedName>
</protein>
<name>A0A4Z1G3F4_9HELO</name>
<keyword evidence="4" id="KW-1185">Reference proteome</keyword>
<proteinExistence type="predicted"/>
<comment type="caution">
    <text evidence="3">The sequence shown here is derived from an EMBL/GenBank/DDBJ whole genome shotgun (WGS) entry which is preliminary data.</text>
</comment>
<accession>A0A4Z1G3F4</accession>
<dbReference type="Proteomes" id="UP000297910">
    <property type="component" value="Unassembled WGS sequence"/>
</dbReference>
<dbReference type="AlphaFoldDB" id="A0A4Z1G3F4"/>
<dbReference type="InterPro" id="IPR010730">
    <property type="entry name" value="HET"/>
</dbReference>
<reference evidence="3 4" key="1">
    <citation type="submission" date="2017-12" db="EMBL/GenBank/DDBJ databases">
        <title>Comparative genomics of Botrytis spp.</title>
        <authorList>
            <person name="Valero-Jimenez C.A."/>
            <person name="Tapia P."/>
            <person name="Veloso J."/>
            <person name="Silva-Moreno E."/>
            <person name="Staats M."/>
            <person name="Valdes J.H."/>
            <person name="Van Kan J.A.L."/>
        </authorList>
    </citation>
    <scope>NUCLEOTIDE SEQUENCE [LARGE SCALE GENOMIC DNA]</scope>
    <source>
        <strain evidence="3 4">Bp0003</strain>
    </source>
</reference>
<dbReference type="PANTHER" id="PTHR24148">
    <property type="entry name" value="ANKYRIN REPEAT DOMAIN-CONTAINING PROTEIN 39 HOMOLOG-RELATED"/>
    <property type="match status" value="1"/>
</dbReference>
<sequence>MTSNYHQKYNTGFSCIYFQINYGTAIRLVVIHPGSGGEPIRCHLMHTKLGERNYEALSYEWKEESHDDPRINVNGEDITVRRNLHVALVQLRLSETERHTWIDALSINQSKARERNAQIKIMGQIYSDALRVLVWLGSAAEKSDTALRMLKEVAAQTVLRMTDRKSNEEYSNQLGQLSEGFNHED</sequence>
<evidence type="ECO:0000259" key="2">
    <source>
        <dbReference type="Pfam" id="PF06985"/>
    </source>
</evidence>
<organism evidence="3 4">
    <name type="scientific">Botrytis paeoniae</name>
    <dbReference type="NCBI Taxonomy" id="278948"/>
    <lineage>
        <taxon>Eukaryota</taxon>
        <taxon>Fungi</taxon>
        <taxon>Dikarya</taxon>
        <taxon>Ascomycota</taxon>
        <taxon>Pezizomycotina</taxon>
        <taxon>Leotiomycetes</taxon>
        <taxon>Helotiales</taxon>
        <taxon>Sclerotiniaceae</taxon>
        <taxon>Botrytis</taxon>
    </lineage>
</organism>
<gene>
    <name evidence="3" type="ORF">BPAE_0009g00170</name>
</gene>
<dbReference type="Pfam" id="PF06985">
    <property type="entry name" value="HET"/>
    <property type="match status" value="1"/>
</dbReference>
<feature type="region of interest" description="Disordered" evidence="1">
    <location>
        <begin position="165"/>
        <end position="185"/>
    </location>
</feature>
<dbReference type="InterPro" id="IPR052895">
    <property type="entry name" value="HetReg/Transcr_Mod"/>
</dbReference>
<feature type="domain" description="Heterokaryon incompatibility" evidence="2">
    <location>
        <begin position="54"/>
        <end position="170"/>
    </location>
</feature>